<feature type="signal peptide" evidence="1">
    <location>
        <begin position="1"/>
        <end position="29"/>
    </location>
</feature>
<evidence type="ECO:0000259" key="2">
    <source>
        <dbReference type="Pfam" id="PF07635"/>
    </source>
</evidence>
<dbReference type="PROSITE" id="PS51257">
    <property type="entry name" value="PROKAR_LIPOPROTEIN"/>
    <property type="match status" value="1"/>
</dbReference>
<evidence type="ECO:0000313" key="3">
    <source>
        <dbReference type="EMBL" id="REG11270.1"/>
    </source>
</evidence>
<dbReference type="InterPro" id="IPR011429">
    <property type="entry name" value="Cyt_c_Planctomycete-type"/>
</dbReference>
<dbReference type="PANTHER" id="PTHR35889">
    <property type="entry name" value="CYCLOINULO-OLIGOSACCHARIDE FRUCTANOTRANSFERASE-RELATED"/>
    <property type="match status" value="1"/>
</dbReference>
<dbReference type="PANTHER" id="PTHR35889:SF3">
    <property type="entry name" value="F-BOX DOMAIN-CONTAINING PROTEIN"/>
    <property type="match status" value="1"/>
</dbReference>
<dbReference type="EMBL" id="QUMS01000001">
    <property type="protein sequence ID" value="REG11270.1"/>
    <property type="molecule type" value="Genomic_DNA"/>
</dbReference>
<name>A0A347ZS84_9CHLR</name>
<comment type="caution">
    <text evidence="3">The sequence shown here is derived from an EMBL/GenBank/DDBJ whole genome shotgun (WGS) entry which is preliminary data.</text>
</comment>
<gene>
    <name evidence="3" type="ORF">DFR64_1148</name>
</gene>
<dbReference type="Proteomes" id="UP000256388">
    <property type="component" value="Unassembled WGS sequence"/>
</dbReference>
<accession>A0A347ZS84</accession>
<feature type="chain" id="PRO_5030063617" evidence="1">
    <location>
        <begin position="30"/>
        <end position="153"/>
    </location>
</feature>
<organism evidence="3 4">
    <name type="scientific">Pelolinea submarina</name>
    <dbReference type="NCBI Taxonomy" id="913107"/>
    <lineage>
        <taxon>Bacteria</taxon>
        <taxon>Bacillati</taxon>
        <taxon>Chloroflexota</taxon>
        <taxon>Anaerolineae</taxon>
        <taxon>Anaerolineales</taxon>
        <taxon>Anaerolineaceae</taxon>
        <taxon>Pelolinea</taxon>
    </lineage>
</organism>
<keyword evidence="1" id="KW-0732">Signal</keyword>
<sequence>MKTKSILAIVLAALVVAACSSSAPTTAPAQTDATAAPAITEATATTASDQAAVATDSASADAPAEATVSFSQDVWPIFEQYVVKAHGGKGGVFLENYDDIMNYVVPGDPENSMLYKAITGDGVKRMPPPPEAPLPDAMIQTIYDWIAQGALNN</sequence>
<protein>
    <submittedName>
        <fullName evidence="3">Cytochrome c</fullName>
    </submittedName>
</protein>
<evidence type="ECO:0000256" key="1">
    <source>
        <dbReference type="SAM" id="SignalP"/>
    </source>
</evidence>
<proteinExistence type="predicted"/>
<dbReference type="AlphaFoldDB" id="A0A347ZS84"/>
<dbReference type="OrthoDB" id="9809746at2"/>
<dbReference type="Pfam" id="PF07635">
    <property type="entry name" value="PSCyt1"/>
    <property type="match status" value="1"/>
</dbReference>
<reference evidence="3 4" key="1">
    <citation type="submission" date="2018-08" db="EMBL/GenBank/DDBJ databases">
        <title>Genomic Encyclopedia of Type Strains, Phase IV (KMG-IV): sequencing the most valuable type-strain genomes for metagenomic binning, comparative biology and taxonomic classification.</title>
        <authorList>
            <person name="Goeker M."/>
        </authorList>
    </citation>
    <scope>NUCLEOTIDE SEQUENCE [LARGE SCALE GENOMIC DNA]</scope>
    <source>
        <strain evidence="3 4">DSM 23923</strain>
    </source>
</reference>
<dbReference type="RefSeq" id="WP_158675025.1">
    <property type="nucleotide sequence ID" value="NZ_AP018437.1"/>
</dbReference>
<keyword evidence="4" id="KW-1185">Reference proteome</keyword>
<feature type="domain" description="Cytochrome C Planctomycete-type" evidence="2">
    <location>
        <begin position="88"/>
        <end position="129"/>
    </location>
</feature>
<evidence type="ECO:0000313" key="4">
    <source>
        <dbReference type="Proteomes" id="UP000256388"/>
    </source>
</evidence>